<feature type="domain" description="WW" evidence="3">
    <location>
        <begin position="81"/>
        <end position="114"/>
    </location>
</feature>
<dbReference type="SUPFAM" id="SSF51045">
    <property type="entry name" value="WW domain"/>
    <property type="match status" value="1"/>
</dbReference>
<reference evidence="4 5" key="1">
    <citation type="journal article" date="2005" name="Science">
        <title>The genome sequence of Trypanosoma cruzi, etiologic agent of Chagas disease.</title>
        <authorList>
            <person name="El-Sayed N.M."/>
            <person name="Myler P.J."/>
            <person name="Bartholomeu D.C."/>
            <person name="Nilsson D."/>
            <person name="Aggarwal G."/>
            <person name="Tran A.N."/>
            <person name="Ghedin E."/>
            <person name="Worthey E.A."/>
            <person name="Delcher A.L."/>
            <person name="Blandin G."/>
            <person name="Westenberger S.J."/>
            <person name="Caler E."/>
            <person name="Cerqueira G.C."/>
            <person name="Branche C."/>
            <person name="Haas B."/>
            <person name="Anupama A."/>
            <person name="Arner E."/>
            <person name="Aslund L."/>
            <person name="Attipoe P."/>
            <person name="Bontempi E."/>
            <person name="Bringaud F."/>
            <person name="Burton P."/>
            <person name="Cadag E."/>
            <person name="Campbell D.A."/>
            <person name="Carrington M."/>
            <person name="Crabtree J."/>
            <person name="Darban H."/>
            <person name="da Silveira J.F."/>
            <person name="de Jong P."/>
            <person name="Edwards K."/>
            <person name="Englund P.T."/>
            <person name="Fazelina G."/>
            <person name="Feldblyum T."/>
            <person name="Ferella M."/>
            <person name="Frasch A.C."/>
            <person name="Gull K."/>
            <person name="Horn D."/>
            <person name="Hou L."/>
            <person name="Huang Y."/>
            <person name="Kindlund E."/>
            <person name="Klingbeil M."/>
            <person name="Kluge S."/>
            <person name="Koo H."/>
            <person name="Lacerda D."/>
            <person name="Levin M.J."/>
            <person name="Lorenzi H."/>
            <person name="Louie T."/>
            <person name="Machado C.R."/>
            <person name="McCulloch R."/>
            <person name="McKenna A."/>
            <person name="Mizuno Y."/>
            <person name="Mottram J.C."/>
            <person name="Nelson S."/>
            <person name="Ochaya S."/>
            <person name="Osoegawa K."/>
            <person name="Pai G."/>
            <person name="Parsons M."/>
            <person name="Pentony M."/>
            <person name="Pettersson U."/>
            <person name="Pop M."/>
            <person name="Ramirez J.L."/>
            <person name="Rinta J."/>
            <person name="Robertson L."/>
            <person name="Salzberg S.L."/>
            <person name="Sanchez D.O."/>
            <person name="Seyler A."/>
            <person name="Sharma R."/>
            <person name="Shetty J."/>
            <person name="Simpson A.J."/>
            <person name="Sisk E."/>
            <person name="Tammi M.T."/>
            <person name="Tarleton R."/>
            <person name="Teixeira S."/>
            <person name="Van Aken S."/>
            <person name="Vogt C."/>
            <person name="Ward P.N."/>
            <person name="Wickstead B."/>
            <person name="Wortman J."/>
            <person name="White O."/>
            <person name="Fraser C.M."/>
            <person name="Stuart K.D."/>
            <person name="Andersson B."/>
        </authorList>
    </citation>
    <scope>NUCLEOTIDE SEQUENCE [LARGE SCALE GENOMIC DNA]</scope>
    <source>
        <strain evidence="4 5">CL Brener</strain>
    </source>
</reference>
<evidence type="ECO:0000313" key="5">
    <source>
        <dbReference type="Proteomes" id="UP000002296"/>
    </source>
</evidence>
<dbReference type="GeneID" id="3554984"/>
<accession>Q4E5M3</accession>
<name>Q4E5M3_TRYCC</name>
<dbReference type="InterPro" id="IPR001202">
    <property type="entry name" value="WW_dom"/>
</dbReference>
<evidence type="ECO:0000256" key="2">
    <source>
        <dbReference type="SAM" id="MobiDB-lite"/>
    </source>
</evidence>
<evidence type="ECO:0000313" key="4">
    <source>
        <dbReference type="EMBL" id="EAO00105.1"/>
    </source>
</evidence>
<feature type="region of interest" description="Disordered" evidence="2">
    <location>
        <begin position="906"/>
        <end position="935"/>
    </location>
</feature>
<proteinExistence type="predicted"/>
<evidence type="ECO:0000259" key="3">
    <source>
        <dbReference type="PROSITE" id="PS50020"/>
    </source>
</evidence>
<evidence type="ECO:0000256" key="1">
    <source>
        <dbReference type="SAM" id="Coils"/>
    </source>
</evidence>
<dbReference type="KEGG" id="tcr:506529.590"/>
<dbReference type="InterPro" id="IPR053233">
    <property type="entry name" value="ABRA-related"/>
</dbReference>
<keyword evidence="1" id="KW-0175">Coiled coil</keyword>
<dbReference type="PANTHER" id="PTHR21715:SF0">
    <property type="entry name" value="RH04127P"/>
    <property type="match status" value="1"/>
</dbReference>
<dbReference type="PaxDb" id="353153-Q4E5M3"/>
<dbReference type="eggNOG" id="ENOG502RW1J">
    <property type="taxonomic scope" value="Eukaryota"/>
</dbReference>
<gene>
    <name evidence="4" type="ORF">Tc00.1047053506529.590</name>
</gene>
<dbReference type="STRING" id="353153.Q4E5M3"/>
<dbReference type="RefSeq" id="XP_821956.1">
    <property type="nucleotide sequence ID" value="XM_816863.1"/>
</dbReference>
<dbReference type="InterPro" id="IPR036020">
    <property type="entry name" value="WW_dom_sf"/>
</dbReference>
<dbReference type="EMBL" id="AAHK01000003">
    <property type="protein sequence ID" value="EAO00105.1"/>
    <property type="molecule type" value="Genomic_DNA"/>
</dbReference>
<dbReference type="AlphaFoldDB" id="Q4E5M3"/>
<dbReference type="Proteomes" id="UP000002296">
    <property type="component" value="Unassembled WGS sequence"/>
</dbReference>
<feature type="coiled-coil region" evidence="1">
    <location>
        <begin position="468"/>
        <end position="495"/>
    </location>
</feature>
<comment type="caution">
    <text evidence="4">The sequence shown here is derived from an EMBL/GenBank/DDBJ whole genome shotgun (WGS) entry which is preliminary data.</text>
</comment>
<dbReference type="Gene3D" id="3.30.1470.10">
    <property type="entry name" value="Photosystem I PsaD, reaction center subunit II"/>
    <property type="match status" value="1"/>
</dbReference>
<dbReference type="SMART" id="SM00456">
    <property type="entry name" value="WW"/>
    <property type="match status" value="1"/>
</dbReference>
<keyword evidence="5" id="KW-1185">Reference proteome</keyword>
<dbReference type="SMR" id="Q4E5M3"/>
<dbReference type="CDD" id="cd00201">
    <property type="entry name" value="WW"/>
    <property type="match status" value="1"/>
</dbReference>
<sequence length="935" mass="108369">MVLHPSLFSLLKKNFYLAVSVRSYCFPKDHYLYLMSVVLDCVPDASYEPSEAELLEYGKWLGMKFPEDKPFLWIAREGLKAPLPENWKACRSEKGDLYYFNFKTGESNWDHPLDKQFKELLQSEKENPSPQSIAKGAKRLTIEIDNAAETVTEQTETKESCLSSSRGKSRIQKLKTLKLKKELPDNLRLKPIARVNSGYDTSERGSEPVGVGKRTGSKACSILKQNIEKLSTERSEESLSSEKVTFEADLNDELRHFQSEKLREHQAAKDEYEMKLKDSWKRYQKLQTEEYEKKMNSYKDELEKKLFEEKNNLEENYSTSVQKFGKEVAARVELEAKQMRHYLSEKYEKEKSDIEKGWQEELENFRRSNDLELDRLRASNSQSVAELKQVTDELWENALYFVETYKKAQDAFVEELTNTKIIFSKFGEHALSKLIENARELYNTELNEIKDSFQSEIEKIRCHFLEEIVAFQRKRKLLLEEKEKYDEENETLLNTGKKISDCTNLKHCMTHITQRQEQDSQENTRIQGVIEKRGDFASEIKGDSARFDEDTMGVRSEKELFESVVTYMKEVQRKELEAVKRDLKQRAEEELKATLDEVVRDRLHLGFEPLPEEKDEIFSFHGSEKALPEIKTEEKESEKERLSTALSDTIKKDDLTDVLTEALRRLFAGSPFIIPSPKSGDAATVPSTAIFGAVNGANGKQTYNAEGISVPCRTEVNTLDGFPVSFQEQKMLLAGEHQRVAEGKRFVENQRFGLEERRQQLKMARHQWKQDVRTAKEEGVRASSKRGKLLNKIRIALENQARGLERDESILRDSERWLLMKEQSVYQMEKHIKELEEGKGRDTSINSIDTVGLVTDFFKPTMPSSGFYSPNHDTMHGVVRKRDLDPIYTKTLDKIARRLEEVTSMMNIQKQKRSSSLPYENLPRRRSAQKPTKGA</sequence>
<organism evidence="4 5">
    <name type="scientific">Trypanosoma cruzi (strain CL Brener)</name>
    <dbReference type="NCBI Taxonomy" id="353153"/>
    <lineage>
        <taxon>Eukaryota</taxon>
        <taxon>Discoba</taxon>
        <taxon>Euglenozoa</taxon>
        <taxon>Kinetoplastea</taxon>
        <taxon>Metakinetoplastina</taxon>
        <taxon>Trypanosomatida</taxon>
        <taxon>Trypanosomatidae</taxon>
        <taxon>Trypanosoma</taxon>
        <taxon>Schizotrypanum</taxon>
    </lineage>
</organism>
<dbReference type="InParanoid" id="Q4E5M3"/>
<dbReference type="OMA" id="RRTRHQW"/>
<protein>
    <recommendedName>
        <fullName evidence="3">WW domain-containing protein</fullName>
    </recommendedName>
</protein>
<feature type="compositionally biased region" description="Polar residues" evidence="2">
    <location>
        <begin position="906"/>
        <end position="918"/>
    </location>
</feature>
<dbReference type="PROSITE" id="PS50020">
    <property type="entry name" value="WW_DOMAIN_2"/>
    <property type="match status" value="1"/>
</dbReference>
<dbReference type="Pfam" id="PF00397">
    <property type="entry name" value="WW"/>
    <property type="match status" value="1"/>
</dbReference>
<dbReference type="PANTHER" id="PTHR21715">
    <property type="entry name" value="RH04127P"/>
    <property type="match status" value="1"/>
</dbReference>